<sequence length="130" mass="14130">MPHPGHWDNNHRADCWLVAKDGDRVVGWSALHPVPYQEVYSGVAEVSVYVAEYARGKGEGRALLNSSASASEPAGVRTLQGNILVENEASIALHSAGGIRTVGTKERIGRLYGRWRDTVFMERRSDVGGA</sequence>
<evidence type="ECO:0000259" key="3">
    <source>
        <dbReference type="PROSITE" id="PS51186"/>
    </source>
</evidence>
<dbReference type="PANTHER" id="PTHR43072">
    <property type="entry name" value="N-ACETYLTRANSFERASE"/>
    <property type="match status" value="1"/>
</dbReference>
<keyword evidence="2" id="KW-0012">Acyltransferase</keyword>
<evidence type="ECO:0000313" key="4">
    <source>
        <dbReference type="EMBL" id="SVA16047.1"/>
    </source>
</evidence>
<organism evidence="4">
    <name type="scientific">marine metagenome</name>
    <dbReference type="NCBI Taxonomy" id="408172"/>
    <lineage>
        <taxon>unclassified sequences</taxon>
        <taxon>metagenomes</taxon>
        <taxon>ecological metagenomes</taxon>
    </lineage>
</organism>
<dbReference type="InterPro" id="IPR016181">
    <property type="entry name" value="Acyl_CoA_acyltransferase"/>
</dbReference>
<dbReference type="SUPFAM" id="SSF55729">
    <property type="entry name" value="Acyl-CoA N-acyltransferases (Nat)"/>
    <property type="match status" value="1"/>
</dbReference>
<evidence type="ECO:0000256" key="1">
    <source>
        <dbReference type="ARBA" id="ARBA00022679"/>
    </source>
</evidence>
<keyword evidence="1" id="KW-0808">Transferase</keyword>
<dbReference type="GO" id="GO:0016747">
    <property type="term" value="F:acyltransferase activity, transferring groups other than amino-acyl groups"/>
    <property type="evidence" value="ECO:0007669"/>
    <property type="project" value="InterPro"/>
</dbReference>
<evidence type="ECO:0000256" key="2">
    <source>
        <dbReference type="ARBA" id="ARBA00023315"/>
    </source>
</evidence>
<name>A0A381TMN5_9ZZZZ</name>
<dbReference type="AlphaFoldDB" id="A0A381TMN5"/>
<accession>A0A381TMN5</accession>
<dbReference type="Pfam" id="PF00583">
    <property type="entry name" value="Acetyltransf_1"/>
    <property type="match status" value="1"/>
</dbReference>
<proteinExistence type="predicted"/>
<dbReference type="Gene3D" id="3.40.630.30">
    <property type="match status" value="1"/>
</dbReference>
<gene>
    <name evidence="4" type="ORF">METZ01_LOCUS68901</name>
</gene>
<feature type="domain" description="N-acetyltransferase" evidence="3">
    <location>
        <begin position="1"/>
        <end position="126"/>
    </location>
</feature>
<reference evidence="4" key="1">
    <citation type="submission" date="2018-05" db="EMBL/GenBank/DDBJ databases">
        <authorList>
            <person name="Lanie J.A."/>
            <person name="Ng W.-L."/>
            <person name="Kazmierczak K.M."/>
            <person name="Andrzejewski T.M."/>
            <person name="Davidsen T.M."/>
            <person name="Wayne K.J."/>
            <person name="Tettelin H."/>
            <person name="Glass J.I."/>
            <person name="Rusch D."/>
            <person name="Podicherti R."/>
            <person name="Tsui H.-C.T."/>
            <person name="Winkler M.E."/>
        </authorList>
    </citation>
    <scope>NUCLEOTIDE SEQUENCE</scope>
</reference>
<dbReference type="EMBL" id="UINC01004672">
    <property type="protein sequence ID" value="SVA16047.1"/>
    <property type="molecule type" value="Genomic_DNA"/>
</dbReference>
<dbReference type="PANTHER" id="PTHR43072:SF23">
    <property type="entry name" value="UPF0039 PROTEIN C11D3.02C"/>
    <property type="match status" value="1"/>
</dbReference>
<dbReference type="PROSITE" id="PS51186">
    <property type="entry name" value="GNAT"/>
    <property type="match status" value="1"/>
</dbReference>
<dbReference type="CDD" id="cd04301">
    <property type="entry name" value="NAT_SF"/>
    <property type="match status" value="1"/>
</dbReference>
<protein>
    <recommendedName>
        <fullName evidence="3">N-acetyltransferase domain-containing protein</fullName>
    </recommendedName>
</protein>
<dbReference type="InterPro" id="IPR000182">
    <property type="entry name" value="GNAT_dom"/>
</dbReference>